<dbReference type="EMBL" id="FOSQ01000007">
    <property type="protein sequence ID" value="SFK77340.1"/>
    <property type="molecule type" value="Genomic_DNA"/>
</dbReference>
<dbReference type="PANTHER" id="PTHR47495:SF1">
    <property type="entry name" value="BLL3820 PROTEIN"/>
    <property type="match status" value="1"/>
</dbReference>
<evidence type="ECO:0000313" key="3">
    <source>
        <dbReference type="EMBL" id="SFK77340.1"/>
    </source>
</evidence>
<dbReference type="InterPro" id="IPR037165">
    <property type="entry name" value="AldOxase/xan_DH_Mopterin-bd_sf"/>
</dbReference>
<evidence type="ECO:0000313" key="4">
    <source>
        <dbReference type="Proteomes" id="UP000199473"/>
    </source>
</evidence>
<dbReference type="InterPro" id="IPR052516">
    <property type="entry name" value="N-heterocyclic_Hydroxylase"/>
</dbReference>
<dbReference type="InterPro" id="IPR000674">
    <property type="entry name" value="Ald_Oxase/Xan_DH_a/b"/>
</dbReference>
<evidence type="ECO:0000256" key="1">
    <source>
        <dbReference type="SAM" id="MobiDB-lite"/>
    </source>
</evidence>
<dbReference type="Pfam" id="PF20256">
    <property type="entry name" value="MoCoBD_2"/>
    <property type="match status" value="2"/>
</dbReference>
<dbReference type="SUPFAM" id="SSF56003">
    <property type="entry name" value="Molybdenum cofactor-binding domain"/>
    <property type="match status" value="2"/>
</dbReference>
<dbReference type="InterPro" id="IPR008274">
    <property type="entry name" value="AldOxase/xan_DH_MoCoBD1"/>
</dbReference>
<dbReference type="Gene3D" id="3.30.365.10">
    <property type="entry name" value="Aldehyde oxidase/xanthine dehydrogenase, molybdopterin binding domain"/>
    <property type="match status" value="4"/>
</dbReference>
<accession>A0A1I4C9M6</accession>
<dbReference type="GO" id="GO:0016491">
    <property type="term" value="F:oxidoreductase activity"/>
    <property type="evidence" value="ECO:0007669"/>
    <property type="project" value="InterPro"/>
</dbReference>
<protein>
    <submittedName>
        <fullName evidence="3">CO or xanthine dehydrogenase, Mo-binding subunit</fullName>
    </submittedName>
</protein>
<dbReference type="Gene3D" id="3.90.1170.50">
    <property type="entry name" value="Aldehyde oxidase/xanthine dehydrogenase, a/b hammerhead"/>
    <property type="match status" value="1"/>
</dbReference>
<dbReference type="PANTHER" id="PTHR47495">
    <property type="entry name" value="ALDEHYDE DEHYDROGENASE"/>
    <property type="match status" value="1"/>
</dbReference>
<name>A0A1I4C9M6_9PROT</name>
<dbReference type="Pfam" id="PF02738">
    <property type="entry name" value="MoCoBD_1"/>
    <property type="match status" value="2"/>
</dbReference>
<dbReference type="Proteomes" id="UP000199473">
    <property type="component" value="Unassembled WGS sequence"/>
</dbReference>
<dbReference type="InterPro" id="IPR046867">
    <property type="entry name" value="AldOxase/xan_DH_MoCoBD2"/>
</dbReference>
<sequence length="715" mass="75704">MNLAFRNAVQGGDDKPKLPGSLHVNRRLDQWLSIQPGGTVTITPGKVELGQGIITALAQIAAEELDVALPRLVVRPASTPGSPDEAVTSGSLSVQESGMAIRHACAEARAIFVGVAAQKTGVPREDIAVQDGDFVAPDGRVLGSYWSMADAALLAVEATPGDRAKPASARRIAGTSAPRLDLPAKIFGQPRFVHDMRLPGMMHARMVRPAARGATLAALRDGPLPGGATIFRDGSVLAALATQEHHAEAAAARLAARASWDAADTLPEEHAIEAWMDSAPREDSIVLERSAETPAPARRIARRFFRPFITHGSIGTSCAVATWTGDTVEIWCHSQGIYNLRADLTKALRMPADNIILHHVEGAGCYGHNGADDVALDAALIARAHPGTPIRVLWSRAEELAWGPASPAMIVDVAAEAEADGTLLRWSQQVLSNGHSGRPGRGALPTLLAASMMADGFPVPPAINPPLAGGGGAQRNAVPPYRVPALKVDMARITAMPLRTSALRGLGALVNVWAIESVMDELAAQAAEDPLAHRLRHLDDARSRDVLSRAARMADWPNRQKRDGIGMGLAVSRYKGSGAWCAAVAEIEAGERIRCKRLWLAADVGEVVNPDGSLNQIEGGAIQATSLCLLEAVRHDARNVTSDSWETYPILRFTDVPRVQAELIARPEAPPLGAGECSLGPVIAAIANAIADALGVRVTRWPFTPENIARAMDDA</sequence>
<dbReference type="STRING" id="1123062.SAMN02745775_10739"/>
<gene>
    <name evidence="3" type="ORF">SAMN02745775_10739</name>
</gene>
<dbReference type="OrthoDB" id="9767994at2"/>
<reference evidence="3 4" key="1">
    <citation type="submission" date="2016-10" db="EMBL/GenBank/DDBJ databases">
        <authorList>
            <person name="de Groot N.N."/>
        </authorList>
    </citation>
    <scope>NUCLEOTIDE SEQUENCE [LARGE SCALE GENOMIC DNA]</scope>
    <source>
        <strain evidence="3 4">DSM 19981</strain>
    </source>
</reference>
<feature type="domain" description="Aldehyde oxidase/xanthine dehydrogenase a/b hammerhead" evidence="2">
    <location>
        <begin position="187"/>
        <end position="264"/>
    </location>
</feature>
<dbReference type="InterPro" id="IPR012368">
    <property type="entry name" value="OxRdtase_Mopterin-bd_su_IorB"/>
</dbReference>
<dbReference type="SMART" id="SM01008">
    <property type="entry name" value="Ald_Xan_dh_C"/>
    <property type="match status" value="1"/>
</dbReference>
<evidence type="ECO:0000259" key="2">
    <source>
        <dbReference type="SMART" id="SM01008"/>
    </source>
</evidence>
<dbReference type="AlphaFoldDB" id="A0A1I4C9M6"/>
<keyword evidence="4" id="KW-1185">Reference proteome</keyword>
<dbReference type="RefSeq" id="WP_092961239.1">
    <property type="nucleotide sequence ID" value="NZ_FOSQ01000007.1"/>
</dbReference>
<feature type="region of interest" description="Disordered" evidence="1">
    <location>
        <begin position="1"/>
        <end position="20"/>
    </location>
</feature>
<dbReference type="PIRSF" id="PIRSF036389">
    <property type="entry name" value="IOR_B"/>
    <property type="match status" value="1"/>
</dbReference>
<organism evidence="3 4">
    <name type="scientific">Falsiroseomonas stagni DSM 19981</name>
    <dbReference type="NCBI Taxonomy" id="1123062"/>
    <lineage>
        <taxon>Bacteria</taxon>
        <taxon>Pseudomonadati</taxon>
        <taxon>Pseudomonadota</taxon>
        <taxon>Alphaproteobacteria</taxon>
        <taxon>Acetobacterales</taxon>
        <taxon>Roseomonadaceae</taxon>
        <taxon>Falsiroseomonas</taxon>
    </lineage>
</organism>
<proteinExistence type="predicted"/>